<evidence type="ECO:0000256" key="3">
    <source>
        <dbReference type="ARBA" id="ARBA00022741"/>
    </source>
</evidence>
<feature type="compositionally biased region" description="Pro residues" evidence="5">
    <location>
        <begin position="54"/>
        <end position="71"/>
    </location>
</feature>
<dbReference type="InterPro" id="IPR000217">
    <property type="entry name" value="Tubulin"/>
</dbReference>
<dbReference type="GO" id="GO:0005525">
    <property type="term" value="F:GTP binding"/>
    <property type="evidence" value="ECO:0007669"/>
    <property type="project" value="UniProtKB-KW"/>
</dbReference>
<proteinExistence type="inferred from homology"/>
<comment type="similarity">
    <text evidence="1">Belongs to the tubulin family.</text>
</comment>
<protein>
    <recommendedName>
        <fullName evidence="8">Tubulin/FtsZ GTPase domain-containing protein</fullName>
    </recommendedName>
</protein>
<name>A0A9W6ZRT9_9STRA</name>
<dbReference type="GO" id="GO:0007017">
    <property type="term" value="P:microtubule-based process"/>
    <property type="evidence" value="ECO:0007669"/>
    <property type="project" value="InterPro"/>
</dbReference>
<sequence length="273" mass="29282">MKKEGGLTLSRHVSKHSVRSHAGMGGCWAKGYYNSSPSPPPPLRSKKSDNSPPGLTPTPPIKLKTTPPPAPKQKSSWNDSFAKSFDPHSSRSTIIPTTLKRVASHLDSFGLETTSRTFLVTHSITGGTGSGLTSRFLESLRSDHPKSNIISYTIEPFMTSVAGKGGGMEKFITDSTGPLYSYNTLLALVHLREYCDAVILKGNGDLLKTVLPTVGVKTATMSDINDRVALDIAGLTHPVLPHDSSVDMDVDVGLITSSVVEVALKEFLGRILK</sequence>
<dbReference type="Proteomes" id="UP001165085">
    <property type="component" value="Unassembled WGS sequence"/>
</dbReference>
<reference evidence="7" key="1">
    <citation type="journal article" date="2023" name="Commun. Biol.">
        <title>Genome analysis of Parmales, the sister group of diatoms, reveals the evolutionary specialization of diatoms from phago-mixotrophs to photoautotrophs.</title>
        <authorList>
            <person name="Ban H."/>
            <person name="Sato S."/>
            <person name="Yoshikawa S."/>
            <person name="Yamada K."/>
            <person name="Nakamura Y."/>
            <person name="Ichinomiya M."/>
            <person name="Sato N."/>
            <person name="Blanc-Mathieu R."/>
            <person name="Endo H."/>
            <person name="Kuwata A."/>
            <person name="Ogata H."/>
        </authorList>
    </citation>
    <scope>NUCLEOTIDE SEQUENCE [LARGE SCALE GENOMIC DNA]</scope>
    <source>
        <strain evidence="7">NIES 3701</strain>
    </source>
</reference>
<evidence type="ECO:0000256" key="2">
    <source>
        <dbReference type="ARBA" id="ARBA00022701"/>
    </source>
</evidence>
<evidence type="ECO:0000256" key="5">
    <source>
        <dbReference type="SAM" id="MobiDB-lite"/>
    </source>
</evidence>
<keyword evidence="7" id="KW-1185">Reference proteome</keyword>
<dbReference type="PANTHER" id="PTHR11588">
    <property type="entry name" value="TUBULIN"/>
    <property type="match status" value="1"/>
</dbReference>
<feature type="region of interest" description="Disordered" evidence="5">
    <location>
        <begin position="1"/>
        <end position="89"/>
    </location>
</feature>
<comment type="caution">
    <text evidence="6">The sequence shown here is derived from an EMBL/GenBank/DDBJ whole genome shotgun (WGS) entry which is preliminary data.</text>
</comment>
<dbReference type="AlphaFoldDB" id="A0A9W6ZRT9"/>
<dbReference type="Gene3D" id="3.40.50.1440">
    <property type="entry name" value="Tubulin/FtsZ, GTPase domain"/>
    <property type="match status" value="1"/>
</dbReference>
<keyword evidence="2" id="KW-0493">Microtubule</keyword>
<keyword evidence="4" id="KW-0342">GTP-binding</keyword>
<dbReference type="OrthoDB" id="2588702at2759"/>
<gene>
    <name evidence="6" type="ORF">TrST_g4531</name>
</gene>
<dbReference type="EMBL" id="BRXY01000051">
    <property type="protein sequence ID" value="GMH58191.1"/>
    <property type="molecule type" value="Genomic_DNA"/>
</dbReference>
<evidence type="ECO:0000313" key="7">
    <source>
        <dbReference type="Proteomes" id="UP001165085"/>
    </source>
</evidence>
<dbReference type="GO" id="GO:0005874">
    <property type="term" value="C:microtubule"/>
    <property type="evidence" value="ECO:0007669"/>
    <property type="project" value="UniProtKB-KW"/>
</dbReference>
<accession>A0A9W6ZRT9</accession>
<dbReference type="InterPro" id="IPR036525">
    <property type="entry name" value="Tubulin/FtsZ_GTPase_sf"/>
</dbReference>
<dbReference type="SUPFAM" id="SSF52490">
    <property type="entry name" value="Tubulin nucleotide-binding domain-like"/>
    <property type="match status" value="1"/>
</dbReference>
<evidence type="ECO:0000313" key="6">
    <source>
        <dbReference type="EMBL" id="GMH58191.1"/>
    </source>
</evidence>
<evidence type="ECO:0000256" key="1">
    <source>
        <dbReference type="ARBA" id="ARBA00009636"/>
    </source>
</evidence>
<evidence type="ECO:0000256" key="4">
    <source>
        <dbReference type="ARBA" id="ARBA00023134"/>
    </source>
</evidence>
<keyword evidence="3" id="KW-0547">Nucleotide-binding</keyword>
<evidence type="ECO:0008006" key="8">
    <source>
        <dbReference type="Google" id="ProtNLM"/>
    </source>
</evidence>
<organism evidence="6 7">
    <name type="scientific">Triparma strigata</name>
    <dbReference type="NCBI Taxonomy" id="1606541"/>
    <lineage>
        <taxon>Eukaryota</taxon>
        <taxon>Sar</taxon>
        <taxon>Stramenopiles</taxon>
        <taxon>Ochrophyta</taxon>
        <taxon>Bolidophyceae</taxon>
        <taxon>Parmales</taxon>
        <taxon>Triparmaceae</taxon>
        <taxon>Triparma</taxon>
    </lineage>
</organism>